<dbReference type="PANTHER" id="PTHR37823">
    <property type="entry name" value="CYTOCHROME C-553-LIKE"/>
    <property type="match status" value="1"/>
</dbReference>
<reference evidence="10" key="1">
    <citation type="submission" date="2018-06" db="EMBL/GenBank/DDBJ databases">
        <title>Paenibacillus xerothermodurans sp. nov. an extremely dry heat resistant spore forming bacterium isolated from the soil of Cape Canaveral, Florida.</title>
        <authorList>
            <person name="Seuylemezian A."/>
            <person name="Kaur N."/>
            <person name="Patil P."/>
            <person name="Patil P."/>
            <person name="Mayilraj S."/>
            <person name="Vaishampayan P."/>
        </authorList>
    </citation>
    <scope>NUCLEOTIDE SEQUENCE [LARGE SCALE GENOMIC DNA]</scope>
    <source>
        <strain evidence="10">ATCC 27380</strain>
    </source>
</reference>
<dbReference type="AlphaFoldDB" id="A0A2W1NSK4"/>
<evidence type="ECO:0000256" key="3">
    <source>
        <dbReference type="ARBA" id="ARBA00022723"/>
    </source>
</evidence>
<name>A0A2W1NSK4_PAEXE</name>
<keyword evidence="3 6" id="KW-0479">Metal-binding</keyword>
<gene>
    <name evidence="10" type="ORF">CBW46_011240</name>
</gene>
<dbReference type="PANTHER" id="PTHR37823:SF4">
    <property type="entry name" value="MENAQUINOL-CYTOCHROME C REDUCTASE CYTOCHROME B_C SUBUNIT"/>
    <property type="match status" value="1"/>
</dbReference>
<protein>
    <submittedName>
        <fullName evidence="10">Cytochrome c</fullName>
    </submittedName>
</protein>
<dbReference type="RefSeq" id="WP_089200108.1">
    <property type="nucleotide sequence ID" value="NZ_NHRJ02000005.1"/>
</dbReference>
<dbReference type="InterPro" id="IPR036909">
    <property type="entry name" value="Cyt_c-like_dom_sf"/>
</dbReference>
<feature type="signal peptide" evidence="8">
    <location>
        <begin position="1"/>
        <end position="22"/>
    </location>
</feature>
<dbReference type="GO" id="GO:0020037">
    <property type="term" value="F:heme binding"/>
    <property type="evidence" value="ECO:0007669"/>
    <property type="project" value="InterPro"/>
</dbReference>
<keyword evidence="4" id="KW-0249">Electron transport</keyword>
<dbReference type="Gene3D" id="1.10.760.10">
    <property type="entry name" value="Cytochrome c-like domain"/>
    <property type="match status" value="1"/>
</dbReference>
<dbReference type="OrthoDB" id="7933886at2"/>
<evidence type="ECO:0000313" key="10">
    <source>
        <dbReference type="EMBL" id="PZE20736.1"/>
    </source>
</evidence>
<evidence type="ECO:0000256" key="1">
    <source>
        <dbReference type="ARBA" id="ARBA00022448"/>
    </source>
</evidence>
<evidence type="ECO:0000313" key="11">
    <source>
        <dbReference type="Proteomes" id="UP000214746"/>
    </source>
</evidence>
<keyword evidence="5 6" id="KW-0408">Iron</keyword>
<dbReference type="Pfam" id="PF13442">
    <property type="entry name" value="Cytochrome_CBB3"/>
    <property type="match status" value="1"/>
</dbReference>
<dbReference type="SUPFAM" id="SSF46626">
    <property type="entry name" value="Cytochrome c"/>
    <property type="match status" value="1"/>
</dbReference>
<sequence length="150" mass="15197">MLRKIILSAIAVLLAVTISACGQENAPVPDSARGGSPPADENAGGGTTDGDADHGNTGGDAADGAAQQQVQALYRQNCATCHGAELRGRVNLERVGARLSAEQIASMIANGGRGMPAFGGRLTAEEINALAWLAAHKQLGIGARSASRPQ</sequence>
<keyword evidence="1" id="KW-0813">Transport</keyword>
<evidence type="ECO:0000256" key="7">
    <source>
        <dbReference type="SAM" id="MobiDB-lite"/>
    </source>
</evidence>
<proteinExistence type="predicted"/>
<dbReference type="EMBL" id="NHRJ02000005">
    <property type="protein sequence ID" value="PZE20736.1"/>
    <property type="molecule type" value="Genomic_DNA"/>
</dbReference>
<evidence type="ECO:0000256" key="4">
    <source>
        <dbReference type="ARBA" id="ARBA00022982"/>
    </source>
</evidence>
<keyword evidence="11" id="KW-1185">Reference proteome</keyword>
<dbReference type="GO" id="GO:0046872">
    <property type="term" value="F:metal ion binding"/>
    <property type="evidence" value="ECO:0007669"/>
    <property type="project" value="UniProtKB-KW"/>
</dbReference>
<dbReference type="PROSITE" id="PS51257">
    <property type="entry name" value="PROKAR_LIPOPROTEIN"/>
    <property type="match status" value="1"/>
</dbReference>
<evidence type="ECO:0000256" key="2">
    <source>
        <dbReference type="ARBA" id="ARBA00022617"/>
    </source>
</evidence>
<evidence type="ECO:0000256" key="6">
    <source>
        <dbReference type="PROSITE-ProRule" id="PRU00433"/>
    </source>
</evidence>
<accession>A0A2W1NSK4</accession>
<feature type="domain" description="Cytochrome c" evidence="9">
    <location>
        <begin position="59"/>
        <end position="138"/>
    </location>
</feature>
<organism evidence="10 11">
    <name type="scientific">Paenibacillus xerothermodurans</name>
    <dbReference type="NCBI Taxonomy" id="1977292"/>
    <lineage>
        <taxon>Bacteria</taxon>
        <taxon>Bacillati</taxon>
        <taxon>Bacillota</taxon>
        <taxon>Bacilli</taxon>
        <taxon>Bacillales</taxon>
        <taxon>Paenibacillaceae</taxon>
        <taxon>Paenibacillus</taxon>
    </lineage>
</organism>
<dbReference type="PROSITE" id="PS51007">
    <property type="entry name" value="CYTC"/>
    <property type="match status" value="1"/>
</dbReference>
<dbReference type="InterPro" id="IPR051811">
    <property type="entry name" value="Cytochrome_c550/c551-like"/>
</dbReference>
<feature type="chain" id="PRO_5016030235" evidence="8">
    <location>
        <begin position="23"/>
        <end position="150"/>
    </location>
</feature>
<comment type="caution">
    <text evidence="10">The sequence shown here is derived from an EMBL/GenBank/DDBJ whole genome shotgun (WGS) entry which is preliminary data.</text>
</comment>
<keyword evidence="2 6" id="KW-0349">Heme</keyword>
<feature type="region of interest" description="Disordered" evidence="7">
    <location>
        <begin position="26"/>
        <end position="66"/>
    </location>
</feature>
<dbReference type="Proteomes" id="UP000214746">
    <property type="component" value="Unassembled WGS sequence"/>
</dbReference>
<evidence type="ECO:0000256" key="5">
    <source>
        <dbReference type="ARBA" id="ARBA00023004"/>
    </source>
</evidence>
<keyword evidence="8" id="KW-0732">Signal</keyword>
<evidence type="ECO:0000256" key="8">
    <source>
        <dbReference type="SAM" id="SignalP"/>
    </source>
</evidence>
<dbReference type="GO" id="GO:0009055">
    <property type="term" value="F:electron transfer activity"/>
    <property type="evidence" value="ECO:0007669"/>
    <property type="project" value="InterPro"/>
</dbReference>
<evidence type="ECO:0000259" key="9">
    <source>
        <dbReference type="PROSITE" id="PS51007"/>
    </source>
</evidence>
<dbReference type="InterPro" id="IPR009056">
    <property type="entry name" value="Cyt_c-like_dom"/>
</dbReference>